<keyword evidence="6" id="KW-0805">Transcription regulation</keyword>
<evidence type="ECO:0000256" key="4">
    <source>
        <dbReference type="ARBA" id="ARBA00022763"/>
    </source>
</evidence>
<dbReference type="OrthoDB" id="3361892at2759"/>
<protein>
    <recommendedName>
        <fullName evidence="2">histone acetyltransferase</fullName>
        <ecNumber evidence="2">2.3.1.48</ecNumber>
    </recommendedName>
</protein>
<dbReference type="PANTHER" id="PTHR31571:SF2">
    <property type="entry name" value="HISTONE ACETYLTRANSFERASE RTT109"/>
    <property type="match status" value="1"/>
</dbReference>
<dbReference type="STRING" id="91928.A0A0D2AZP8"/>
<keyword evidence="8" id="KW-0539">Nucleus</keyword>
<feature type="compositionally biased region" description="Low complexity" evidence="10">
    <location>
        <begin position="512"/>
        <end position="523"/>
    </location>
</feature>
<dbReference type="GO" id="GO:0005634">
    <property type="term" value="C:nucleus"/>
    <property type="evidence" value="ECO:0007669"/>
    <property type="project" value="UniProtKB-SubCell"/>
</dbReference>
<accession>A0A0D2AZP8</accession>
<keyword evidence="5" id="KW-0007">Acetylation</keyword>
<evidence type="ECO:0000256" key="1">
    <source>
        <dbReference type="ARBA" id="ARBA00004123"/>
    </source>
</evidence>
<evidence type="ECO:0000256" key="10">
    <source>
        <dbReference type="SAM" id="MobiDB-lite"/>
    </source>
</evidence>
<evidence type="ECO:0000256" key="6">
    <source>
        <dbReference type="ARBA" id="ARBA00023015"/>
    </source>
</evidence>
<evidence type="ECO:0000313" key="11">
    <source>
        <dbReference type="EMBL" id="KIW12203.1"/>
    </source>
</evidence>
<organism evidence="11 12">
    <name type="scientific">Exophiala spinifera</name>
    <dbReference type="NCBI Taxonomy" id="91928"/>
    <lineage>
        <taxon>Eukaryota</taxon>
        <taxon>Fungi</taxon>
        <taxon>Dikarya</taxon>
        <taxon>Ascomycota</taxon>
        <taxon>Pezizomycotina</taxon>
        <taxon>Eurotiomycetes</taxon>
        <taxon>Chaetothyriomycetidae</taxon>
        <taxon>Chaetothyriales</taxon>
        <taxon>Herpotrichiellaceae</taxon>
        <taxon>Exophiala</taxon>
    </lineage>
</organism>
<dbReference type="HOGENOM" id="CLU_511984_0_0_1"/>
<dbReference type="SMART" id="SM01250">
    <property type="entry name" value="KAT11"/>
    <property type="match status" value="1"/>
</dbReference>
<reference evidence="11 12" key="1">
    <citation type="submission" date="2015-01" db="EMBL/GenBank/DDBJ databases">
        <title>The Genome Sequence of Exophiala spinifera CBS89968.</title>
        <authorList>
            <consortium name="The Broad Institute Genomics Platform"/>
            <person name="Cuomo C."/>
            <person name="de Hoog S."/>
            <person name="Gorbushina A."/>
            <person name="Stielow B."/>
            <person name="Teixiera M."/>
            <person name="Abouelleil A."/>
            <person name="Chapman S.B."/>
            <person name="Priest M."/>
            <person name="Young S.K."/>
            <person name="Wortman J."/>
            <person name="Nusbaum C."/>
            <person name="Birren B."/>
        </authorList>
    </citation>
    <scope>NUCLEOTIDE SEQUENCE [LARGE SCALE GENOMIC DNA]</scope>
    <source>
        <strain evidence="11 12">CBS 89968</strain>
    </source>
</reference>
<dbReference type="GeneID" id="27336562"/>
<dbReference type="EMBL" id="KN847498">
    <property type="protein sequence ID" value="KIW12203.1"/>
    <property type="molecule type" value="Genomic_DNA"/>
</dbReference>
<dbReference type="InterPro" id="IPR016849">
    <property type="entry name" value="Rtt109"/>
</dbReference>
<feature type="region of interest" description="Disordered" evidence="10">
    <location>
        <begin position="491"/>
        <end position="532"/>
    </location>
</feature>
<evidence type="ECO:0000256" key="8">
    <source>
        <dbReference type="ARBA" id="ARBA00023242"/>
    </source>
</evidence>
<dbReference type="GO" id="GO:0032931">
    <property type="term" value="F:histone H3K56 acetyltransferase activity"/>
    <property type="evidence" value="ECO:0007669"/>
    <property type="project" value="TreeGrafter"/>
</dbReference>
<proteinExistence type="predicted"/>
<comment type="catalytic activity">
    <reaction evidence="9">
        <text>L-lysyl-[histone] + acetyl-CoA = N(6)-acetyl-L-lysyl-[histone] + CoA + H(+)</text>
        <dbReference type="Rhea" id="RHEA:21992"/>
        <dbReference type="Rhea" id="RHEA-COMP:9845"/>
        <dbReference type="Rhea" id="RHEA-COMP:11338"/>
        <dbReference type="ChEBI" id="CHEBI:15378"/>
        <dbReference type="ChEBI" id="CHEBI:29969"/>
        <dbReference type="ChEBI" id="CHEBI:57287"/>
        <dbReference type="ChEBI" id="CHEBI:57288"/>
        <dbReference type="ChEBI" id="CHEBI:61930"/>
        <dbReference type="EC" id="2.3.1.48"/>
    </reaction>
    <physiologicalReaction direction="left-to-right" evidence="9">
        <dbReference type="Rhea" id="RHEA:21993"/>
    </physiologicalReaction>
</comment>
<sequence length="532" mass="58410">MESTALVSRLSSALPQDLDIKAYYLSSEPTSTNALFSPLPGDTEEHTTGESHFLAISSPGHDDVKEVLVFAIEILIFTRDNLTTLFVSKADSSGFSSRLKASKGFPSVVSTIISAFVDYLLEPRLNRSRVVLSLFARSQNQYLFPGSIENPGKHVLDDRQLIKWWCRVLDPVLRLHSDSSDPPFKSSAHLVVPGCDRGETKAFFPPSSRRDSTSSPKWINSYPVELLVADASRPPRHLVPRFPDDPKSRFLDDLDGEFVDNQGNWRSIKTLDHFWEMMSYRQECSAGRLVGFLWLVFSPGQTIHAALATLDPLNKEGSATTSENNVPLPTPGNSQAQDHGEEKIGEIPSADVGNEINKLVSPPSSSPGPVPQELPSLFKSAIGASNNHSTSHTRNKVEEHILQAHSKQSSATQGQLVLNPSQYQTLMDHLLQIDFAGEEKAAESTMSWIGKALELTGTSTFGLRIRGERVLVQPDEPETANATPINMLTSVRKKRKADKTDENLTDPKTVDSNSASSAMLLSAGMVRKKPKG</sequence>
<evidence type="ECO:0000256" key="9">
    <source>
        <dbReference type="ARBA" id="ARBA00048940"/>
    </source>
</evidence>
<evidence type="ECO:0000256" key="5">
    <source>
        <dbReference type="ARBA" id="ARBA00022990"/>
    </source>
</evidence>
<dbReference type="GO" id="GO:0006355">
    <property type="term" value="P:regulation of DNA-templated transcription"/>
    <property type="evidence" value="ECO:0007669"/>
    <property type="project" value="InterPro"/>
</dbReference>
<dbReference type="PROSITE" id="PS51728">
    <property type="entry name" value="RTT109_HAT"/>
    <property type="match status" value="1"/>
</dbReference>
<comment type="subcellular location">
    <subcellularLocation>
        <location evidence="1">Nucleus</location>
    </subcellularLocation>
</comment>
<evidence type="ECO:0000313" key="12">
    <source>
        <dbReference type="Proteomes" id="UP000053328"/>
    </source>
</evidence>
<dbReference type="Proteomes" id="UP000053328">
    <property type="component" value="Unassembled WGS sequence"/>
</dbReference>
<dbReference type="Pfam" id="PF08214">
    <property type="entry name" value="HAT_KAT11"/>
    <property type="match status" value="1"/>
</dbReference>
<dbReference type="InterPro" id="IPR013178">
    <property type="entry name" value="Histone_AcTrfase_Rtt109/CBP"/>
</dbReference>
<dbReference type="PANTHER" id="PTHR31571">
    <property type="entry name" value="ALTERED INHERITANCE OF MITOCHONDRIA PROTEIN 6"/>
    <property type="match status" value="1"/>
</dbReference>
<gene>
    <name evidence="11" type="ORF">PV08_09479</name>
</gene>
<keyword evidence="12" id="KW-1185">Reference proteome</keyword>
<keyword evidence="4" id="KW-0227">DNA damage</keyword>
<dbReference type="EC" id="2.3.1.48" evidence="2"/>
<evidence type="ECO:0000256" key="7">
    <source>
        <dbReference type="ARBA" id="ARBA00023163"/>
    </source>
</evidence>
<dbReference type="GO" id="GO:0006974">
    <property type="term" value="P:DNA damage response"/>
    <property type="evidence" value="ECO:0007669"/>
    <property type="project" value="UniProtKB-KW"/>
</dbReference>
<dbReference type="AlphaFoldDB" id="A0A0D2AZP8"/>
<evidence type="ECO:0000256" key="3">
    <source>
        <dbReference type="ARBA" id="ARBA00022679"/>
    </source>
</evidence>
<feature type="region of interest" description="Disordered" evidence="10">
    <location>
        <begin position="316"/>
        <end position="374"/>
    </location>
</feature>
<name>A0A0D2AZP8_9EURO</name>
<dbReference type="InterPro" id="IPR051236">
    <property type="entry name" value="HAT_RTT109-like"/>
</dbReference>
<dbReference type="VEuPathDB" id="FungiDB:PV08_09479"/>
<feature type="compositionally biased region" description="Polar residues" evidence="10">
    <location>
        <begin position="317"/>
        <end position="337"/>
    </location>
</feature>
<keyword evidence="3" id="KW-0808">Transferase</keyword>
<evidence type="ECO:0000256" key="2">
    <source>
        <dbReference type="ARBA" id="ARBA00013184"/>
    </source>
</evidence>
<dbReference type="RefSeq" id="XP_016232419.1">
    <property type="nucleotide sequence ID" value="XM_016383796.1"/>
</dbReference>
<keyword evidence="7" id="KW-0804">Transcription</keyword>